<evidence type="ECO:0000256" key="2">
    <source>
        <dbReference type="ARBA" id="ARBA00038157"/>
    </source>
</evidence>
<accession>A0ABR4FS69</accession>
<feature type="domain" description="NADP-dependent oxidoreductase" evidence="3">
    <location>
        <begin position="6"/>
        <end position="305"/>
    </location>
</feature>
<evidence type="ECO:0000259" key="3">
    <source>
        <dbReference type="Pfam" id="PF00248"/>
    </source>
</evidence>
<organism evidence="4 5">
    <name type="scientific">Aspergillus keveii</name>
    <dbReference type="NCBI Taxonomy" id="714993"/>
    <lineage>
        <taxon>Eukaryota</taxon>
        <taxon>Fungi</taxon>
        <taxon>Dikarya</taxon>
        <taxon>Ascomycota</taxon>
        <taxon>Pezizomycotina</taxon>
        <taxon>Eurotiomycetes</taxon>
        <taxon>Eurotiomycetidae</taxon>
        <taxon>Eurotiales</taxon>
        <taxon>Aspergillaceae</taxon>
        <taxon>Aspergillus</taxon>
        <taxon>Aspergillus subgen. Nidulantes</taxon>
    </lineage>
</organism>
<gene>
    <name evidence="4" type="ORF">BJX66DRAFT_342489</name>
</gene>
<dbReference type="CDD" id="cd19075">
    <property type="entry name" value="AKR_AKR7A1-5"/>
    <property type="match status" value="1"/>
</dbReference>
<dbReference type="EMBL" id="JBFTWV010000126">
    <property type="protein sequence ID" value="KAL2786101.1"/>
    <property type="molecule type" value="Genomic_DNA"/>
</dbReference>
<dbReference type="InterPro" id="IPR036812">
    <property type="entry name" value="NAD(P)_OxRdtase_dom_sf"/>
</dbReference>
<dbReference type="Proteomes" id="UP001610563">
    <property type="component" value="Unassembled WGS sequence"/>
</dbReference>
<evidence type="ECO:0000256" key="1">
    <source>
        <dbReference type="ARBA" id="ARBA00023002"/>
    </source>
</evidence>
<dbReference type="Gene3D" id="3.20.20.100">
    <property type="entry name" value="NADP-dependent oxidoreductase domain"/>
    <property type="match status" value="1"/>
</dbReference>
<evidence type="ECO:0000313" key="4">
    <source>
        <dbReference type="EMBL" id="KAL2786101.1"/>
    </source>
</evidence>
<dbReference type="InterPro" id="IPR023210">
    <property type="entry name" value="NADP_OxRdtase_dom"/>
</dbReference>
<evidence type="ECO:0000313" key="5">
    <source>
        <dbReference type="Proteomes" id="UP001610563"/>
    </source>
</evidence>
<reference evidence="4 5" key="1">
    <citation type="submission" date="2024-07" db="EMBL/GenBank/DDBJ databases">
        <title>Section-level genome sequencing and comparative genomics of Aspergillus sections Usti and Cavernicolus.</title>
        <authorList>
            <consortium name="Lawrence Berkeley National Laboratory"/>
            <person name="Nybo J.L."/>
            <person name="Vesth T.C."/>
            <person name="Theobald S."/>
            <person name="Frisvad J.C."/>
            <person name="Larsen T.O."/>
            <person name="Kjaerboelling I."/>
            <person name="Rothschild-Mancinelli K."/>
            <person name="Lyhne E.K."/>
            <person name="Kogle M.E."/>
            <person name="Barry K."/>
            <person name="Clum A."/>
            <person name="Na H."/>
            <person name="Ledsgaard L."/>
            <person name="Lin J."/>
            <person name="Lipzen A."/>
            <person name="Kuo A."/>
            <person name="Riley R."/>
            <person name="Mondo S."/>
            <person name="Labutti K."/>
            <person name="Haridas S."/>
            <person name="Pangalinan J."/>
            <person name="Salamov A.A."/>
            <person name="Simmons B.A."/>
            <person name="Magnuson J.K."/>
            <person name="Chen J."/>
            <person name="Drula E."/>
            <person name="Henrissat B."/>
            <person name="Wiebenga A."/>
            <person name="Lubbers R.J."/>
            <person name="Gomes A.C."/>
            <person name="Makela M.R."/>
            <person name="Stajich J."/>
            <person name="Grigoriev I.V."/>
            <person name="Mortensen U.H."/>
            <person name="De Vries R.P."/>
            <person name="Baker S.E."/>
            <person name="Andersen M.R."/>
        </authorList>
    </citation>
    <scope>NUCLEOTIDE SEQUENCE [LARGE SCALE GENOMIC DNA]</scope>
    <source>
        <strain evidence="4 5">CBS 209.92</strain>
    </source>
</reference>
<comment type="caution">
    <text evidence="4">The sequence shown here is derived from an EMBL/GenBank/DDBJ whole genome shotgun (WGS) entry which is preliminary data.</text>
</comment>
<dbReference type="PANTHER" id="PTHR43364">
    <property type="entry name" value="NADH-SPECIFIC METHYLGLYOXAL REDUCTASE-RELATED"/>
    <property type="match status" value="1"/>
</dbReference>
<dbReference type="Pfam" id="PF00248">
    <property type="entry name" value="Aldo_ket_red"/>
    <property type="match status" value="1"/>
</dbReference>
<keyword evidence="5" id="KW-1185">Reference proteome</keyword>
<sequence>MATVQLIFGGGSFLNDISNPSLDDVKRTLDKLQELQITNIDTAVIYDKSEEYLGQAQASHRFAISTKYPCGFLPEGSSREDLLASAEESLRKLQTDQLDIYYLHAPDRKRPMEDVLAAIKTLFKKQKIRRFGISNFLPAEVDELVRIAKEKGYPVPTVYQGNYSAIARHAEATLIPTLRKHNISFYAYSHIAGGFLTKDVEQLAAAAVTGRWDPSSFFGGFYNGLYNKPAMRDGLQMWAEISKRSGIPKAELAYRWVIYHSALRGGYGDSIIFGARNLGQIAQTVEGASRGPLPEEIAAQVEEVWKMVESVAPVDNYNNEIINPDM</sequence>
<keyword evidence="1" id="KW-0560">Oxidoreductase</keyword>
<dbReference type="InterPro" id="IPR020471">
    <property type="entry name" value="AKR"/>
</dbReference>
<dbReference type="PANTHER" id="PTHR43364:SF4">
    <property type="entry name" value="NAD(P)-LINKED OXIDOREDUCTASE SUPERFAMILY PROTEIN"/>
    <property type="match status" value="1"/>
</dbReference>
<protein>
    <submittedName>
        <fullName evidence="4">Aldo/keto reductase</fullName>
    </submittedName>
</protein>
<name>A0ABR4FS69_9EURO</name>
<dbReference type="SUPFAM" id="SSF51430">
    <property type="entry name" value="NAD(P)-linked oxidoreductase"/>
    <property type="match status" value="1"/>
</dbReference>
<comment type="similarity">
    <text evidence="2">Belongs to the aldo/keto reductase family. Aldo/keto reductase 2 subfamily.</text>
</comment>
<proteinExistence type="inferred from homology"/>
<dbReference type="PRINTS" id="PR00069">
    <property type="entry name" value="ALDKETRDTASE"/>
</dbReference>
<dbReference type="InterPro" id="IPR050523">
    <property type="entry name" value="AKR_Detox_Biosynth"/>
</dbReference>